<dbReference type="NCBIfam" id="TIGR03303">
    <property type="entry name" value="OM_YaeT"/>
    <property type="match status" value="1"/>
</dbReference>
<dbReference type="RefSeq" id="WP_160460090.1">
    <property type="nucleotide sequence ID" value="NZ_WUBZ01000011.1"/>
</dbReference>
<evidence type="ECO:0000256" key="7">
    <source>
        <dbReference type="ARBA" id="ARBA00023237"/>
    </source>
</evidence>
<dbReference type="PANTHER" id="PTHR12815">
    <property type="entry name" value="SORTING AND ASSEMBLY MACHINERY SAMM50 PROTEIN FAMILY MEMBER"/>
    <property type="match status" value="1"/>
</dbReference>
<evidence type="ECO:0000256" key="4">
    <source>
        <dbReference type="ARBA" id="ARBA00022729"/>
    </source>
</evidence>
<evidence type="ECO:0000256" key="5">
    <source>
        <dbReference type="ARBA" id="ARBA00022737"/>
    </source>
</evidence>
<keyword evidence="3" id="KW-0812">Transmembrane</keyword>
<dbReference type="PIRSF" id="PIRSF006076">
    <property type="entry name" value="OM_assembly_OMP85"/>
    <property type="match status" value="1"/>
</dbReference>
<evidence type="ECO:0000256" key="2">
    <source>
        <dbReference type="ARBA" id="ARBA00022452"/>
    </source>
</evidence>
<dbReference type="Proteomes" id="UP000489351">
    <property type="component" value="Unassembled WGS sequence"/>
</dbReference>
<keyword evidence="11" id="KW-1185">Reference proteome</keyword>
<dbReference type="InterPro" id="IPR013686">
    <property type="entry name" value="Polypept-transport_assoc_ShlB"/>
</dbReference>
<evidence type="ECO:0000256" key="3">
    <source>
        <dbReference type="ARBA" id="ARBA00022692"/>
    </source>
</evidence>
<evidence type="ECO:0000259" key="9">
    <source>
        <dbReference type="PROSITE" id="PS51779"/>
    </source>
</evidence>
<comment type="caution">
    <text evidence="10">The sequence shown here is derived from an EMBL/GenBank/DDBJ whole genome shotgun (WGS) entry which is preliminary data.</text>
</comment>
<dbReference type="Gene3D" id="3.10.20.310">
    <property type="entry name" value="membrane protein fhac"/>
    <property type="match status" value="5"/>
</dbReference>
<reference evidence="10 11" key="1">
    <citation type="submission" date="2019-11" db="EMBL/GenBank/DDBJ databases">
        <title>Green- and brown-colored morphotypes of Chlorobia in the stratified aquatic ecosystems of Kandalaksha Gulf (White Sea): A model for study of the accessory genome evolution.</title>
        <authorList>
            <person name="Grouzdev D.S."/>
        </authorList>
    </citation>
    <scope>NUCLEOTIDE SEQUENCE [LARGE SCALE GENOMIC DNA]</scope>
    <source>
        <strain evidence="10 11">ZM</strain>
    </source>
</reference>
<comment type="subcellular location">
    <subcellularLocation>
        <location evidence="1">Membrane</location>
    </subcellularLocation>
</comment>
<feature type="domain" description="POTRA" evidence="9">
    <location>
        <begin position="380"/>
        <end position="455"/>
    </location>
</feature>
<protein>
    <recommendedName>
        <fullName evidence="8">Outer membrane protein assembly factor BamA</fullName>
    </recommendedName>
</protein>
<dbReference type="InterPro" id="IPR034746">
    <property type="entry name" value="POTRA"/>
</dbReference>
<dbReference type="Gene3D" id="2.40.160.50">
    <property type="entry name" value="membrane protein fhac: a member of the omp85/tpsb transporter family"/>
    <property type="match status" value="1"/>
</dbReference>
<keyword evidence="2" id="KW-1134">Transmembrane beta strand</keyword>
<dbReference type="Pfam" id="PF01103">
    <property type="entry name" value="Omp85"/>
    <property type="match status" value="1"/>
</dbReference>
<keyword evidence="6" id="KW-0472">Membrane</keyword>
<dbReference type="InterPro" id="IPR000184">
    <property type="entry name" value="Bac_surfAg_D15"/>
</dbReference>
<dbReference type="InterPro" id="IPR023707">
    <property type="entry name" value="OM_assembly_BamA"/>
</dbReference>
<dbReference type="InterPro" id="IPR039910">
    <property type="entry name" value="D15-like"/>
</dbReference>
<evidence type="ECO:0000256" key="6">
    <source>
        <dbReference type="ARBA" id="ARBA00023136"/>
    </source>
</evidence>
<organism evidence="10 11">
    <name type="scientific">Chlorobium phaeovibrioides</name>
    <dbReference type="NCBI Taxonomy" id="1094"/>
    <lineage>
        <taxon>Bacteria</taxon>
        <taxon>Pseudomonadati</taxon>
        <taxon>Chlorobiota</taxon>
        <taxon>Chlorobiia</taxon>
        <taxon>Chlorobiales</taxon>
        <taxon>Chlorobiaceae</taxon>
        <taxon>Chlorobium/Pelodictyon group</taxon>
        <taxon>Chlorobium</taxon>
    </lineage>
</organism>
<dbReference type="Pfam" id="PF07244">
    <property type="entry name" value="POTRA"/>
    <property type="match status" value="4"/>
</dbReference>
<proteinExistence type="predicted"/>
<evidence type="ECO:0000313" key="11">
    <source>
        <dbReference type="Proteomes" id="UP000489351"/>
    </source>
</evidence>
<dbReference type="EMBL" id="WUBZ01000011">
    <property type="protein sequence ID" value="MWV54362.1"/>
    <property type="molecule type" value="Genomic_DNA"/>
</dbReference>
<dbReference type="PANTHER" id="PTHR12815:SF47">
    <property type="entry name" value="TRANSLOCATION AND ASSEMBLY MODULE SUBUNIT TAMA"/>
    <property type="match status" value="1"/>
</dbReference>
<dbReference type="Pfam" id="PF08479">
    <property type="entry name" value="POTRA_2"/>
    <property type="match status" value="1"/>
</dbReference>
<evidence type="ECO:0000256" key="1">
    <source>
        <dbReference type="ARBA" id="ARBA00004370"/>
    </source>
</evidence>
<keyword evidence="4" id="KW-0732">Signal</keyword>
<dbReference type="InterPro" id="IPR010827">
    <property type="entry name" value="BamA/TamA_POTRA"/>
</dbReference>
<keyword evidence="5" id="KW-0677">Repeat</keyword>
<keyword evidence="7" id="KW-0998">Cell outer membrane</keyword>
<evidence type="ECO:0000313" key="10">
    <source>
        <dbReference type="EMBL" id="MWV54362.1"/>
    </source>
</evidence>
<dbReference type="PROSITE" id="PS51779">
    <property type="entry name" value="POTRA"/>
    <property type="match status" value="1"/>
</dbReference>
<name>A0ABW9UQ35_CHLPH</name>
<sequence length="826" mass="92010">MKRTEKHIIPFLLAAVIAIGGTVPAPRATASAATVAQSPEAGTTTVVSISIKGLQTLDQGELKASLPIKEGDTVRIPGPELSGTMQYLWNLGHFSDISLDTARPGANRTSLTFTVVELPILDNITFKGNKKVKVAELEKTAALITGKTLTQQELVTAANKIEKLYATKGYLTAGAEFKLQKTSRTNHYQAIFTISEGPKVSIDKITFHGNTAFDQGKLRGVLKETSQNSWWRSIFGSPKLDRDKLAEDKNLLVEFYRNNGYRDARVLRDEVSYTKNKKGLYLDIYLSEGPKYSIRTVTWIGNTKDFATTETLNTTFAIQKGDLYNAKKIEERLNYSQDNTDVSSLYLDRGYLSFRAKLEERVVKPDSVDLTVYLTEGEQYQLNSINIKGNTKTKDHVIRRELHTVPGDMFSRKNVVRSIRELNMLNYFNPETLTPDVNPNEKDNTVDLTYNVEEKQTDTFNASVGYSGIGFTGALGVTFNNFSLKDIFKSEAYKPIPHGDGQKLSFQWQFGDDDYSTLAVSVTEPWAFGTPTSVGFSAFTSHRSYDYTDDGNDNPDTIDQYGATLSVGKRLTWPDDYFSINWKLKFLHSEGGFLSFVDDTNAPEQADEISITQTISRNSIDNPIYPRRGSNNSISAQLAGGVLPGTVDFYKFTGSSSWFIPVTKKFVWNLSTQHGYMSTFNDDDYVPYTEYFYMGGSGMSSLQTVPLRGYDDRSLGTQIGSDETSELYGGTVYSKFTTELRYPLTLSSSASVYALTFLEAGGLWENSSDVNFSDLKKSAGVGMRLYLPIIGQVGIDYGYGFDAIAKEPEKSKQGWVFLFSFGTSFY</sequence>
<evidence type="ECO:0000256" key="8">
    <source>
        <dbReference type="NCBIfam" id="TIGR03303"/>
    </source>
</evidence>
<gene>
    <name evidence="10" type="primary">bamA</name>
    <name evidence="10" type="ORF">GJ685_04695</name>
</gene>
<accession>A0ABW9UQ35</accession>